<reference evidence="2" key="1">
    <citation type="submission" date="2021-04" db="EMBL/GenBank/DDBJ databases">
        <authorList>
            <consortium name="Molecular Ecology Group"/>
        </authorList>
    </citation>
    <scope>NUCLEOTIDE SEQUENCE</scope>
</reference>
<gene>
    <name evidence="2" type="ORF">CUNI_LOCUS15853</name>
</gene>
<evidence type="ECO:0000259" key="1">
    <source>
        <dbReference type="PROSITE" id="PS51406"/>
    </source>
</evidence>
<organism evidence="2 3">
    <name type="scientific">Candidula unifasciata</name>
    <dbReference type="NCBI Taxonomy" id="100452"/>
    <lineage>
        <taxon>Eukaryota</taxon>
        <taxon>Metazoa</taxon>
        <taxon>Spiralia</taxon>
        <taxon>Lophotrochozoa</taxon>
        <taxon>Mollusca</taxon>
        <taxon>Gastropoda</taxon>
        <taxon>Heterobranchia</taxon>
        <taxon>Euthyneura</taxon>
        <taxon>Panpulmonata</taxon>
        <taxon>Eupulmonata</taxon>
        <taxon>Stylommatophora</taxon>
        <taxon>Helicina</taxon>
        <taxon>Helicoidea</taxon>
        <taxon>Geomitridae</taxon>
        <taxon>Candidula</taxon>
    </lineage>
</organism>
<sequence>MEDNHKSTRSTFTFTSSGFPRSIDTINDSLSEVADKNNLDKDKEDIKFSTGWTVIQRRQTGRLNFTRSWEEYARGFGVADDEYWVGNEVMHALTTQKDYALRFVMEDMSSTIWEATYSQFTLSGKEDNYRIHLSGYYGNVSDGMIRCNVSAFSTVDSDNDSSSSHCSLYNGGGWWYSQCHVTNLNGPYNIGMVWFSYDRQDWIQMRSSVMMIRPKI</sequence>
<feature type="domain" description="Fibrinogen C-terminal" evidence="1">
    <location>
        <begin position="14"/>
        <end position="216"/>
    </location>
</feature>
<dbReference type="GO" id="GO:0005615">
    <property type="term" value="C:extracellular space"/>
    <property type="evidence" value="ECO:0007669"/>
    <property type="project" value="TreeGrafter"/>
</dbReference>
<dbReference type="InterPro" id="IPR002181">
    <property type="entry name" value="Fibrinogen_a/b/g_C_dom"/>
</dbReference>
<proteinExistence type="predicted"/>
<dbReference type="InterPro" id="IPR014716">
    <property type="entry name" value="Fibrinogen_a/b/g_C_1"/>
</dbReference>
<dbReference type="PROSITE" id="PS51406">
    <property type="entry name" value="FIBRINOGEN_C_2"/>
    <property type="match status" value="1"/>
</dbReference>
<dbReference type="EMBL" id="CAJHNH020003946">
    <property type="protein sequence ID" value="CAG5130295.1"/>
    <property type="molecule type" value="Genomic_DNA"/>
</dbReference>
<keyword evidence="3" id="KW-1185">Reference proteome</keyword>
<dbReference type="SMART" id="SM00186">
    <property type="entry name" value="FBG"/>
    <property type="match status" value="1"/>
</dbReference>
<dbReference type="PANTHER" id="PTHR19143">
    <property type="entry name" value="FIBRINOGEN/TENASCIN/ANGIOPOEITIN"/>
    <property type="match status" value="1"/>
</dbReference>
<protein>
    <recommendedName>
        <fullName evidence="1">Fibrinogen C-terminal domain-containing protein</fullName>
    </recommendedName>
</protein>
<dbReference type="Gene3D" id="3.90.215.10">
    <property type="entry name" value="Gamma Fibrinogen, chain A, domain 1"/>
    <property type="match status" value="1"/>
</dbReference>
<dbReference type="InterPro" id="IPR036056">
    <property type="entry name" value="Fibrinogen-like_C"/>
</dbReference>
<dbReference type="Pfam" id="PF00147">
    <property type="entry name" value="Fibrinogen_C"/>
    <property type="match status" value="1"/>
</dbReference>
<name>A0A8S3ZRM6_9EUPU</name>
<accession>A0A8S3ZRM6</accession>
<evidence type="ECO:0000313" key="2">
    <source>
        <dbReference type="EMBL" id="CAG5130295.1"/>
    </source>
</evidence>
<dbReference type="SUPFAM" id="SSF56496">
    <property type="entry name" value="Fibrinogen C-terminal domain-like"/>
    <property type="match status" value="1"/>
</dbReference>
<dbReference type="OrthoDB" id="9990035at2759"/>
<evidence type="ECO:0000313" key="3">
    <source>
        <dbReference type="Proteomes" id="UP000678393"/>
    </source>
</evidence>
<comment type="caution">
    <text evidence="2">The sequence shown here is derived from an EMBL/GenBank/DDBJ whole genome shotgun (WGS) entry which is preliminary data.</text>
</comment>
<dbReference type="InterPro" id="IPR050373">
    <property type="entry name" value="Fibrinogen_C-term_domain"/>
</dbReference>
<dbReference type="Proteomes" id="UP000678393">
    <property type="component" value="Unassembled WGS sequence"/>
</dbReference>
<dbReference type="AlphaFoldDB" id="A0A8S3ZRM6"/>